<dbReference type="PANTHER" id="PTHR30337:SF7">
    <property type="entry name" value="PHOSPHOESTERASE"/>
    <property type="match status" value="1"/>
</dbReference>
<evidence type="ECO:0000259" key="2">
    <source>
        <dbReference type="Pfam" id="PF00149"/>
    </source>
</evidence>
<dbReference type="InterPro" id="IPR050535">
    <property type="entry name" value="DNA_Repair-Maintenance_Comp"/>
</dbReference>
<dbReference type="InterPro" id="IPR004843">
    <property type="entry name" value="Calcineurin-like_PHP"/>
</dbReference>
<feature type="domain" description="Calcineurin-like phosphoesterase" evidence="2">
    <location>
        <begin position="1"/>
        <end position="193"/>
    </location>
</feature>
<dbReference type="EMBL" id="AZDG01000030">
    <property type="protein sequence ID" value="KRK63550.1"/>
    <property type="molecule type" value="Genomic_DNA"/>
</dbReference>
<gene>
    <name evidence="3" type="ORF">FC72_GL001457</name>
</gene>
<dbReference type="PATRIC" id="fig|1423811.3.peg.1481"/>
<name>A0A0R1IWM0_9LACO</name>
<evidence type="ECO:0000256" key="1">
    <source>
        <dbReference type="ARBA" id="ARBA00022801"/>
    </source>
</evidence>
<sequence length="384" mass="44261">MKFIHAADLHLDTPFSSISNFSTQLQNKLKLSTYTAAKKVFQTAIDQQVDFVILAGDTFDNTDRSLEAQSFLRDEFEKLNKYGINVYLVYGNHDYFRNNFSVIKFPDNVTVFGKDVTTEEVKVDGLKVGITGFSYYQQHVNHNVVSTYPSHENFDYQIGILHAGVMDSNYAPFKVSDLLSKGYDYWALGHIHKREVLHEFPYIIYPGDTQGRNLNETGIKGFYLLEVQNGLTTTKFVPSSVYIWKSKTINAKVSDTIDSLIVQINDLLKLDDVLVTLTIDNSQNLNGDVIKAIDRGELLQQFKNNNSVLYKINLKYNRKNSQSEVDQKYWDETQSKVFDLDNIKDLDSRLYNNEIIREHINQPDFLLHIQDLVKNTINRKYNGE</sequence>
<dbReference type="AlphaFoldDB" id="A0A0R1IWM0"/>
<reference evidence="3 4" key="1">
    <citation type="journal article" date="2015" name="Genome Announc.">
        <title>Expanding the biotechnology potential of lactobacilli through comparative genomics of 213 strains and associated genera.</title>
        <authorList>
            <person name="Sun Z."/>
            <person name="Harris H.M."/>
            <person name="McCann A."/>
            <person name="Guo C."/>
            <person name="Argimon S."/>
            <person name="Zhang W."/>
            <person name="Yang X."/>
            <person name="Jeffery I.B."/>
            <person name="Cooney J.C."/>
            <person name="Kagawa T.F."/>
            <person name="Liu W."/>
            <person name="Song Y."/>
            <person name="Salvetti E."/>
            <person name="Wrobel A."/>
            <person name="Rasinkangas P."/>
            <person name="Parkhill J."/>
            <person name="Rea M.C."/>
            <person name="O'Sullivan O."/>
            <person name="Ritari J."/>
            <person name="Douillard F.P."/>
            <person name="Paul Ross R."/>
            <person name="Yang R."/>
            <person name="Briner A.E."/>
            <person name="Felis G.E."/>
            <person name="de Vos W.M."/>
            <person name="Barrangou R."/>
            <person name="Klaenhammer T.R."/>
            <person name="Caufield P.W."/>
            <person name="Cui Y."/>
            <person name="Zhang H."/>
            <person name="O'Toole P.W."/>
        </authorList>
    </citation>
    <scope>NUCLEOTIDE SEQUENCE [LARGE SCALE GENOMIC DNA]</scope>
    <source>
        <strain evidence="3 4">DSM 20183</strain>
    </source>
</reference>
<dbReference type="InterPro" id="IPR014576">
    <property type="entry name" value="Pesterase_YhaO"/>
</dbReference>
<proteinExistence type="predicted"/>
<dbReference type="Gene3D" id="3.60.21.10">
    <property type="match status" value="1"/>
</dbReference>
<dbReference type="PIRSF" id="PIRSF033091">
    <property type="entry name" value="Pesterase_YhaO"/>
    <property type="match status" value="1"/>
</dbReference>
<dbReference type="SUPFAM" id="SSF56300">
    <property type="entry name" value="Metallo-dependent phosphatases"/>
    <property type="match status" value="1"/>
</dbReference>
<accession>A0A0R1IWM0</accession>
<dbReference type="InterPro" id="IPR041796">
    <property type="entry name" value="Mre11_N"/>
</dbReference>
<evidence type="ECO:0000313" key="3">
    <source>
        <dbReference type="EMBL" id="KRK63550.1"/>
    </source>
</evidence>
<organism evidence="3 4">
    <name type="scientific">Companilactobacillus tucceti DSM 20183</name>
    <dbReference type="NCBI Taxonomy" id="1423811"/>
    <lineage>
        <taxon>Bacteria</taxon>
        <taxon>Bacillati</taxon>
        <taxon>Bacillota</taxon>
        <taxon>Bacilli</taxon>
        <taxon>Lactobacillales</taxon>
        <taxon>Lactobacillaceae</taxon>
        <taxon>Companilactobacillus</taxon>
    </lineage>
</organism>
<dbReference type="Proteomes" id="UP000050929">
    <property type="component" value="Unassembled WGS sequence"/>
</dbReference>
<dbReference type="InterPro" id="IPR029052">
    <property type="entry name" value="Metallo-depent_PP-like"/>
</dbReference>
<dbReference type="CDD" id="cd00840">
    <property type="entry name" value="MPP_Mre11_N"/>
    <property type="match status" value="1"/>
</dbReference>
<comment type="caution">
    <text evidence="3">The sequence shown here is derived from an EMBL/GenBank/DDBJ whole genome shotgun (WGS) entry which is preliminary data.</text>
</comment>
<evidence type="ECO:0000313" key="4">
    <source>
        <dbReference type="Proteomes" id="UP000050929"/>
    </source>
</evidence>
<dbReference type="GO" id="GO:0016787">
    <property type="term" value="F:hydrolase activity"/>
    <property type="evidence" value="ECO:0007669"/>
    <property type="project" value="UniProtKB-KW"/>
</dbReference>
<protein>
    <submittedName>
        <fullName evidence="3">Metallo-phosphoesterase</fullName>
    </submittedName>
</protein>
<keyword evidence="1" id="KW-0378">Hydrolase</keyword>
<keyword evidence="4" id="KW-1185">Reference proteome</keyword>
<dbReference type="PANTHER" id="PTHR30337">
    <property type="entry name" value="COMPONENT OF ATP-DEPENDENT DSDNA EXONUCLEASE"/>
    <property type="match status" value="1"/>
</dbReference>
<dbReference type="RefSeq" id="WP_057767409.1">
    <property type="nucleotide sequence ID" value="NZ_AZDG01000030.1"/>
</dbReference>
<dbReference type="Pfam" id="PF00149">
    <property type="entry name" value="Metallophos"/>
    <property type="match status" value="1"/>
</dbReference>
<dbReference type="STRING" id="1423811.FC72_GL001457"/>
<dbReference type="OrthoDB" id="9773856at2"/>